<proteinExistence type="predicted"/>
<dbReference type="AlphaFoldDB" id="A0AAV2HD95"/>
<reference evidence="2 3" key="1">
    <citation type="submission" date="2024-04" db="EMBL/GenBank/DDBJ databases">
        <authorList>
            <consortium name="Genoscope - CEA"/>
            <person name="William W."/>
        </authorList>
    </citation>
    <scope>NUCLEOTIDE SEQUENCE [LARGE SCALE GENOMIC DNA]</scope>
</reference>
<feature type="chain" id="PRO_5043673970" evidence="1">
    <location>
        <begin position="19"/>
        <end position="110"/>
    </location>
</feature>
<keyword evidence="1" id="KW-0732">Signal</keyword>
<keyword evidence="3" id="KW-1185">Reference proteome</keyword>
<comment type="caution">
    <text evidence="2">The sequence shown here is derived from an EMBL/GenBank/DDBJ whole genome shotgun (WGS) entry which is preliminary data.</text>
</comment>
<gene>
    <name evidence="2" type="ORF">GSLYS_00004809001</name>
</gene>
<sequence>MLRVLLYTLAATTVTVLGQHQCPVCTNELDYKSCTGVRVCDTAQELCLLRIDTALNNRVEYHCSNPTVCERYAASPCDPTHGRTCYYCCTDVDSCKGQLESMFFGILAMG</sequence>
<protein>
    <submittedName>
        <fullName evidence="2">Uncharacterized protein</fullName>
    </submittedName>
</protein>
<dbReference type="EMBL" id="CAXITT010000073">
    <property type="protein sequence ID" value="CAL1530684.1"/>
    <property type="molecule type" value="Genomic_DNA"/>
</dbReference>
<evidence type="ECO:0000256" key="1">
    <source>
        <dbReference type="SAM" id="SignalP"/>
    </source>
</evidence>
<evidence type="ECO:0000313" key="3">
    <source>
        <dbReference type="Proteomes" id="UP001497497"/>
    </source>
</evidence>
<dbReference type="Proteomes" id="UP001497497">
    <property type="component" value="Unassembled WGS sequence"/>
</dbReference>
<feature type="signal peptide" evidence="1">
    <location>
        <begin position="1"/>
        <end position="18"/>
    </location>
</feature>
<evidence type="ECO:0000313" key="2">
    <source>
        <dbReference type="EMBL" id="CAL1530684.1"/>
    </source>
</evidence>
<name>A0AAV2HD95_LYMST</name>
<organism evidence="2 3">
    <name type="scientific">Lymnaea stagnalis</name>
    <name type="common">Great pond snail</name>
    <name type="synonym">Helix stagnalis</name>
    <dbReference type="NCBI Taxonomy" id="6523"/>
    <lineage>
        <taxon>Eukaryota</taxon>
        <taxon>Metazoa</taxon>
        <taxon>Spiralia</taxon>
        <taxon>Lophotrochozoa</taxon>
        <taxon>Mollusca</taxon>
        <taxon>Gastropoda</taxon>
        <taxon>Heterobranchia</taxon>
        <taxon>Euthyneura</taxon>
        <taxon>Panpulmonata</taxon>
        <taxon>Hygrophila</taxon>
        <taxon>Lymnaeoidea</taxon>
        <taxon>Lymnaeidae</taxon>
        <taxon>Lymnaea</taxon>
    </lineage>
</organism>
<accession>A0AAV2HD95</accession>